<dbReference type="PANTHER" id="PTHR33840">
    <property type="match status" value="1"/>
</dbReference>
<dbReference type="HOGENOM" id="CLU_005049_5_0_1"/>
<dbReference type="STRING" id="1858805.M5FVJ6"/>
<keyword evidence="3" id="KW-1185">Reference proteome</keyword>
<feature type="domain" description="T6SS Phospholipase effector Tle1-like catalytic" evidence="1">
    <location>
        <begin position="2"/>
        <end position="301"/>
    </location>
</feature>
<dbReference type="InterPro" id="IPR018712">
    <property type="entry name" value="Tle1-like_cat"/>
</dbReference>
<reference evidence="2 3" key="1">
    <citation type="journal article" date="2012" name="Science">
        <title>The Paleozoic origin of enzymatic lignin decomposition reconstructed from 31 fungal genomes.</title>
        <authorList>
            <person name="Floudas D."/>
            <person name="Binder M."/>
            <person name="Riley R."/>
            <person name="Barry K."/>
            <person name="Blanchette R.A."/>
            <person name="Henrissat B."/>
            <person name="Martinez A.T."/>
            <person name="Otillar R."/>
            <person name="Spatafora J.W."/>
            <person name="Yadav J.S."/>
            <person name="Aerts A."/>
            <person name="Benoit I."/>
            <person name="Boyd A."/>
            <person name="Carlson A."/>
            <person name="Copeland A."/>
            <person name="Coutinho P.M."/>
            <person name="de Vries R.P."/>
            <person name="Ferreira P."/>
            <person name="Findley K."/>
            <person name="Foster B."/>
            <person name="Gaskell J."/>
            <person name="Glotzer D."/>
            <person name="Gorecki P."/>
            <person name="Heitman J."/>
            <person name="Hesse C."/>
            <person name="Hori C."/>
            <person name="Igarashi K."/>
            <person name="Jurgens J.A."/>
            <person name="Kallen N."/>
            <person name="Kersten P."/>
            <person name="Kohler A."/>
            <person name="Kuees U."/>
            <person name="Kumar T.K.A."/>
            <person name="Kuo A."/>
            <person name="LaButti K."/>
            <person name="Larrondo L.F."/>
            <person name="Lindquist E."/>
            <person name="Ling A."/>
            <person name="Lombard V."/>
            <person name="Lucas S."/>
            <person name="Lundell T."/>
            <person name="Martin R."/>
            <person name="McLaughlin D.J."/>
            <person name="Morgenstern I."/>
            <person name="Morin E."/>
            <person name="Murat C."/>
            <person name="Nagy L.G."/>
            <person name="Nolan M."/>
            <person name="Ohm R.A."/>
            <person name="Patyshakuliyeva A."/>
            <person name="Rokas A."/>
            <person name="Ruiz-Duenas F.J."/>
            <person name="Sabat G."/>
            <person name="Salamov A."/>
            <person name="Samejima M."/>
            <person name="Schmutz J."/>
            <person name="Slot J.C."/>
            <person name="St John F."/>
            <person name="Stenlid J."/>
            <person name="Sun H."/>
            <person name="Sun S."/>
            <person name="Syed K."/>
            <person name="Tsang A."/>
            <person name="Wiebenga A."/>
            <person name="Young D."/>
            <person name="Pisabarro A."/>
            <person name="Eastwood D.C."/>
            <person name="Martin F."/>
            <person name="Cullen D."/>
            <person name="Grigoriev I.V."/>
            <person name="Hibbett D.S."/>
        </authorList>
    </citation>
    <scope>NUCLEOTIDE SEQUENCE [LARGE SCALE GENOMIC DNA]</scope>
    <source>
        <strain evidence="2 3">DJM-731 SS1</strain>
    </source>
</reference>
<protein>
    <recommendedName>
        <fullName evidence="1">T6SS Phospholipase effector Tle1-like catalytic domain-containing protein</fullName>
    </recommendedName>
</protein>
<dbReference type="SUPFAM" id="SSF53474">
    <property type="entry name" value="alpha/beta-Hydrolases"/>
    <property type="match status" value="1"/>
</dbReference>
<dbReference type="EMBL" id="JH795869">
    <property type="protein sequence ID" value="EJT99634.1"/>
    <property type="molecule type" value="Genomic_DNA"/>
</dbReference>
<sequence length="362" mass="40595">PRRLIVCFDGTANLFDDANTNIVHLVSYLKKDDLQEQQVYYQTGVGTYIPPGIFMRFMVNFLKKMDEGFAWDISNHIMGGYKFLMNNWTPGSKISIFGFSRGAYTARALAGMLKKVGLLSRGNDEQIPFAYNMYTDTSATGWTQSRGFKRAFSHEVHVDFLGVWDTVASVGVFTVRDLPLSSSDRHIRVFRHAISLDERRCKFKENLWQAPFIPPGTSQTLHEGETESASLSDHHKYVPVPTDISMEEEEGSIDFSLEQRAPTDVLEVWFSGGHGDVGGGCAQNTERFSANRIPLTWMIREIVLANTGIVFDEAALAADGIILPSPNPQRVLARDTAGHDTVALISDQLKLVRSWWIIEILP</sequence>
<evidence type="ECO:0000313" key="2">
    <source>
        <dbReference type="EMBL" id="EJT99634.1"/>
    </source>
</evidence>
<dbReference type="AlphaFoldDB" id="M5FVJ6"/>
<dbReference type="RefSeq" id="XP_040626532.1">
    <property type="nucleotide sequence ID" value="XM_040774424.1"/>
</dbReference>
<evidence type="ECO:0000313" key="3">
    <source>
        <dbReference type="Proteomes" id="UP000030653"/>
    </source>
</evidence>
<dbReference type="PANTHER" id="PTHR33840:SF2">
    <property type="entry name" value="TLE1 PHOSPHOLIPASE DOMAIN-CONTAINING PROTEIN"/>
    <property type="match status" value="1"/>
</dbReference>
<dbReference type="Proteomes" id="UP000030653">
    <property type="component" value="Unassembled WGS sequence"/>
</dbReference>
<name>M5FVJ6_DACPD</name>
<proteinExistence type="predicted"/>
<organism evidence="2 3">
    <name type="scientific">Dacryopinax primogenitus (strain DJM 731)</name>
    <name type="common">Brown rot fungus</name>
    <dbReference type="NCBI Taxonomy" id="1858805"/>
    <lineage>
        <taxon>Eukaryota</taxon>
        <taxon>Fungi</taxon>
        <taxon>Dikarya</taxon>
        <taxon>Basidiomycota</taxon>
        <taxon>Agaricomycotina</taxon>
        <taxon>Dacrymycetes</taxon>
        <taxon>Dacrymycetales</taxon>
        <taxon>Dacrymycetaceae</taxon>
        <taxon>Dacryopinax</taxon>
    </lineage>
</organism>
<dbReference type="InterPro" id="IPR029058">
    <property type="entry name" value="AB_hydrolase_fold"/>
</dbReference>
<dbReference type="OMA" id="STHHKER"/>
<dbReference type="Pfam" id="PF09994">
    <property type="entry name" value="T6SS_Tle1-like_cat"/>
    <property type="match status" value="1"/>
</dbReference>
<evidence type="ECO:0000259" key="1">
    <source>
        <dbReference type="Pfam" id="PF09994"/>
    </source>
</evidence>
<gene>
    <name evidence="2" type="ORF">DACRYDRAFT_37114</name>
</gene>
<dbReference type="GeneID" id="63689486"/>
<accession>M5FVJ6</accession>
<feature type="non-terminal residue" evidence="2">
    <location>
        <position position="1"/>
    </location>
</feature>
<dbReference type="OrthoDB" id="3162439at2759"/>
<feature type="non-terminal residue" evidence="2">
    <location>
        <position position="362"/>
    </location>
</feature>